<dbReference type="GO" id="GO:0005525">
    <property type="term" value="F:GTP binding"/>
    <property type="evidence" value="ECO:0007669"/>
    <property type="project" value="UniProtKB-KW"/>
</dbReference>
<dbReference type="NCBIfam" id="TIGR00073">
    <property type="entry name" value="hypB"/>
    <property type="match status" value="1"/>
</dbReference>
<keyword evidence="2" id="KW-0533">Nickel</keyword>
<dbReference type="Gene3D" id="3.40.50.300">
    <property type="entry name" value="P-loop containing nucleotide triphosphate hydrolases"/>
    <property type="match status" value="1"/>
</dbReference>
<evidence type="ECO:0000256" key="5">
    <source>
        <dbReference type="ARBA" id="ARBA00022801"/>
    </source>
</evidence>
<gene>
    <name evidence="11" type="primary">hypB</name>
    <name evidence="11" type="ORF">I8608_002252</name>
</gene>
<feature type="domain" description="CobW/HypB/UreG nucleotide-binding" evidence="10">
    <location>
        <begin position="152"/>
        <end position="311"/>
    </location>
</feature>
<sequence>MCSTCGCSEGNVQIEGHSHDHHDHHHHDHDNHSRPIIIHHHHYHHNGDVNHYYYDGREAGEEHAHAHAHDHHHSHDHEHAHDHGHDHDHAAAFAPVIDKDNMHYGMGEAGTHAPGLTQKRMVQIEMGVLDKNNQIAVHNREHLQDQGILALNLVSSPGSGKTTLLTRTLNYLKDKVPCAVIEGDQQTTNDAERIRATGVPAIQVNTGKGCHLDAQMVHDAMHHLGLKDNSLLFIENVGNLVCPAGFDLGEQHKVAILSVTEGEDKPLKYPHMFAAADLMLINKIDLLPYVNVNIEACVNAARRVNPDIDVIVLSATTGEGMDEWVAWLQDRLSKVKQQRSTAE</sequence>
<dbReference type="InterPro" id="IPR003495">
    <property type="entry name" value="CobW/HypB/UreG_nucleotide-bd"/>
</dbReference>
<evidence type="ECO:0000256" key="4">
    <source>
        <dbReference type="ARBA" id="ARBA00022741"/>
    </source>
</evidence>
<proteinExistence type="inferred from homology"/>
<accession>A0AAN5S098</accession>
<evidence type="ECO:0000256" key="3">
    <source>
        <dbReference type="ARBA" id="ARBA00022723"/>
    </source>
</evidence>
<dbReference type="PANTHER" id="PTHR30134">
    <property type="entry name" value="HYDROGENASE PROTEIN ASSEMBLY PROTEIN, NICKEL CHAPERONE"/>
    <property type="match status" value="1"/>
</dbReference>
<dbReference type="Proteomes" id="UP000865968">
    <property type="component" value="Unassembled WGS sequence"/>
</dbReference>
<dbReference type="AlphaFoldDB" id="A0AAN5S098"/>
<evidence type="ECO:0000256" key="6">
    <source>
        <dbReference type="ARBA" id="ARBA00022833"/>
    </source>
</evidence>
<dbReference type="GO" id="GO:0003924">
    <property type="term" value="F:GTPase activity"/>
    <property type="evidence" value="ECO:0007669"/>
    <property type="project" value="InterPro"/>
</dbReference>
<name>A0AAN5S098_MORMO</name>
<evidence type="ECO:0000256" key="8">
    <source>
        <dbReference type="ARBA" id="ARBA00035238"/>
    </source>
</evidence>
<dbReference type="Pfam" id="PF02492">
    <property type="entry name" value="cobW"/>
    <property type="match status" value="1"/>
</dbReference>
<keyword evidence="5" id="KW-0378">Hydrolase</keyword>
<reference evidence="11" key="1">
    <citation type="journal article" date="2018" name="Genome Biol.">
        <title>SKESA: strategic k-mer extension for scrupulous assemblies.</title>
        <authorList>
            <person name="Souvorov A."/>
            <person name="Agarwala R."/>
            <person name="Lipman D.J."/>
        </authorList>
    </citation>
    <scope>NUCLEOTIDE SEQUENCE</scope>
    <source>
        <strain evidence="11">Morganella morganii ARLG-3209</strain>
    </source>
</reference>
<organism evidence="11 12">
    <name type="scientific">Morganella morganii</name>
    <name type="common">Proteus morganii</name>
    <dbReference type="NCBI Taxonomy" id="582"/>
    <lineage>
        <taxon>Bacteria</taxon>
        <taxon>Pseudomonadati</taxon>
        <taxon>Pseudomonadota</taxon>
        <taxon>Gammaproteobacteria</taxon>
        <taxon>Enterobacterales</taxon>
        <taxon>Morganellaceae</taxon>
        <taxon>Morganella</taxon>
    </lineage>
</organism>
<dbReference type="GO" id="GO:0008270">
    <property type="term" value="F:zinc ion binding"/>
    <property type="evidence" value="ECO:0007669"/>
    <property type="project" value="TreeGrafter"/>
</dbReference>
<reference evidence="11" key="2">
    <citation type="submission" date="2020-10" db="EMBL/GenBank/DDBJ databases">
        <authorList>
            <consortium name="NCBI Pathogen Detection Project"/>
        </authorList>
    </citation>
    <scope>NUCLEOTIDE SEQUENCE</scope>
    <source>
        <strain evidence="11">Morganella morganii ARLG-3209</strain>
    </source>
</reference>
<comment type="similarity">
    <text evidence="1">Belongs to the SIMIBI class G3E GTPase family. HypB/HupM subfamily.</text>
</comment>
<evidence type="ECO:0000256" key="7">
    <source>
        <dbReference type="ARBA" id="ARBA00023134"/>
    </source>
</evidence>
<evidence type="ECO:0000256" key="1">
    <source>
        <dbReference type="ARBA" id="ARBA00006211"/>
    </source>
</evidence>
<comment type="caution">
    <text evidence="11">The sequence shown here is derived from an EMBL/GenBank/DDBJ whole genome shotgun (WGS) entry which is preliminary data.</text>
</comment>
<evidence type="ECO:0000256" key="2">
    <source>
        <dbReference type="ARBA" id="ARBA00022596"/>
    </source>
</evidence>
<dbReference type="NCBIfam" id="NF007775">
    <property type="entry name" value="PRK10463.1"/>
    <property type="match status" value="1"/>
</dbReference>
<dbReference type="GO" id="GO:0016151">
    <property type="term" value="F:nickel cation binding"/>
    <property type="evidence" value="ECO:0007669"/>
    <property type="project" value="InterPro"/>
</dbReference>
<keyword evidence="6" id="KW-0862">Zinc</keyword>
<dbReference type="InterPro" id="IPR004392">
    <property type="entry name" value="Hyd_mat_HypB"/>
</dbReference>
<dbReference type="EMBL" id="DACSWI010000006">
    <property type="protein sequence ID" value="HAT3809392.1"/>
    <property type="molecule type" value="Genomic_DNA"/>
</dbReference>
<evidence type="ECO:0000313" key="12">
    <source>
        <dbReference type="Proteomes" id="UP000865968"/>
    </source>
</evidence>
<dbReference type="InterPro" id="IPR027417">
    <property type="entry name" value="P-loop_NTPase"/>
</dbReference>
<feature type="region of interest" description="Disordered" evidence="9">
    <location>
        <begin position="63"/>
        <end position="86"/>
    </location>
</feature>
<keyword evidence="4" id="KW-0547">Nucleotide-binding</keyword>
<dbReference type="GO" id="GO:0051604">
    <property type="term" value="P:protein maturation"/>
    <property type="evidence" value="ECO:0007669"/>
    <property type="project" value="InterPro"/>
</dbReference>
<protein>
    <recommendedName>
        <fullName evidence="8">Hydrogenase maturation factor HypB</fullName>
    </recommendedName>
</protein>
<dbReference type="PANTHER" id="PTHR30134:SF2">
    <property type="entry name" value="HYDROGENASE MATURATION FACTOR HYPB"/>
    <property type="match status" value="1"/>
</dbReference>
<dbReference type="CDD" id="cd05390">
    <property type="entry name" value="HypB"/>
    <property type="match status" value="1"/>
</dbReference>
<evidence type="ECO:0000259" key="10">
    <source>
        <dbReference type="Pfam" id="PF02492"/>
    </source>
</evidence>
<evidence type="ECO:0000256" key="9">
    <source>
        <dbReference type="SAM" id="MobiDB-lite"/>
    </source>
</evidence>
<keyword evidence="3" id="KW-0479">Metal-binding</keyword>
<dbReference type="SUPFAM" id="SSF52540">
    <property type="entry name" value="P-loop containing nucleoside triphosphate hydrolases"/>
    <property type="match status" value="1"/>
</dbReference>
<evidence type="ECO:0000313" key="11">
    <source>
        <dbReference type="EMBL" id="HAT3809392.1"/>
    </source>
</evidence>
<keyword evidence="7" id="KW-0342">GTP-binding</keyword>